<dbReference type="EMBL" id="CP012382">
    <property type="protein sequence ID" value="AKZ54982.1"/>
    <property type="molecule type" value="Genomic_DNA"/>
</dbReference>
<proteinExistence type="predicted"/>
<dbReference type="AlphaFoldDB" id="A0A0K2AQ51"/>
<evidence type="ECO:0000313" key="2">
    <source>
        <dbReference type="EMBL" id="AKZ54982.1"/>
    </source>
</evidence>
<feature type="compositionally biased region" description="Pro residues" evidence="1">
    <location>
        <begin position="83"/>
        <end position="100"/>
    </location>
</feature>
<organism evidence="2 3">
    <name type="scientific">Streptomyces ambofaciens (strain ATCC 23877 / 3486 / DSM 40053 / JCM 4204 / NBRC 12836 / NRRL B-2516)</name>
    <dbReference type="NCBI Taxonomy" id="278992"/>
    <lineage>
        <taxon>Bacteria</taxon>
        <taxon>Bacillati</taxon>
        <taxon>Actinomycetota</taxon>
        <taxon>Actinomycetes</taxon>
        <taxon>Kitasatosporales</taxon>
        <taxon>Streptomycetaceae</taxon>
        <taxon>Streptomyces</taxon>
    </lineage>
</organism>
<evidence type="ECO:0000256" key="1">
    <source>
        <dbReference type="SAM" id="MobiDB-lite"/>
    </source>
</evidence>
<protein>
    <submittedName>
        <fullName evidence="2">Uncharacterized protein</fullName>
    </submittedName>
</protein>
<feature type="region of interest" description="Disordered" evidence="1">
    <location>
        <begin position="60"/>
        <end position="115"/>
    </location>
</feature>
<reference evidence="3" key="1">
    <citation type="journal article" date="2015" name="J. Biotechnol.">
        <title>Complete genome sequence of Streptomyces ambofaciens ATCC 23877, the spiramycin producer.</title>
        <authorList>
            <person name="Thibessard A."/>
            <person name="Haas D."/>
            <person name="Gerbaud C."/>
            <person name="Aigle B."/>
            <person name="Lautru S."/>
            <person name="Pernodet J.L."/>
            <person name="Leblond P."/>
        </authorList>
    </citation>
    <scope>NUCLEOTIDE SEQUENCE [LARGE SCALE GENOMIC DNA]</scope>
    <source>
        <strain evidence="3">ATCC 23877 / 3486 / DSM 40053 / JCM 4204 / NBRC 12836 / NRRL B-2516</strain>
    </source>
</reference>
<evidence type="ECO:0000313" key="3">
    <source>
        <dbReference type="Proteomes" id="UP000061018"/>
    </source>
</evidence>
<accession>A0A0K2AQ51</accession>
<dbReference type="Proteomes" id="UP000061018">
    <property type="component" value="Chromosome"/>
</dbReference>
<dbReference type="KEGG" id="samb:SAM23877_1933"/>
<gene>
    <name evidence="2" type="ORF">SAM23877_1933</name>
</gene>
<name>A0A0K2AQ51_STRA7</name>
<sequence length="115" mass="12096">MPCRLLYGRGRAVCPAISVRLSLSCAPHLPHAQTGLCAPRVTAAGLCALPSPVRLRLSCAPPSRTSQTGLWPPALVRLRPGRRPPPPPARLRPGCGPPPSYGSDRAVGPRPLPYG</sequence>